<feature type="domain" description="C-type lectin" evidence="1">
    <location>
        <begin position="148"/>
        <end position="257"/>
    </location>
</feature>
<dbReference type="PANTHER" id="PTHR45784:SF3">
    <property type="entry name" value="C-TYPE LECTIN DOMAIN FAMILY 4 MEMBER K-LIKE-RELATED"/>
    <property type="match status" value="1"/>
</dbReference>
<sequence>MEGEYWYTRPCNYTLFSSCNAGTGFPDTVVPVSSDDKTFVCLWSGKGWSVAQQACRTKYTDLVSIHSQEDVEKLPSSFYYYVWIGLYFSVNDSSWKWSNGNSIHFTNWASGEPNSSNHCAVLFQGLFYSKPCTDFYASSCYTDNPLITDNATYTFVWSIKPWSAAKRACQTNFTNLVSIESKDDNKKFTALFYHVFWIGLSYNTTNNDWEWSNGNPVNFTNWGTREPRNSTLYPCVYMKLGSWYTTSCSQYLRFLCYKGIMFI</sequence>
<evidence type="ECO:0000313" key="3">
    <source>
        <dbReference type="Proteomes" id="UP000008672"/>
    </source>
</evidence>
<feature type="domain" description="C-type lectin" evidence="1">
    <location>
        <begin position="41"/>
        <end position="141"/>
    </location>
</feature>
<dbReference type="EMBL" id="AFYH01228370">
    <property type="status" value="NOT_ANNOTATED_CDS"/>
    <property type="molecule type" value="Genomic_DNA"/>
</dbReference>
<dbReference type="HOGENOM" id="CLU_061186_2_0_1"/>
<keyword evidence="3" id="KW-1185">Reference proteome</keyword>
<protein>
    <recommendedName>
        <fullName evidence="1">C-type lectin domain-containing protein</fullName>
    </recommendedName>
</protein>
<dbReference type="InterPro" id="IPR016186">
    <property type="entry name" value="C-type_lectin-like/link_sf"/>
</dbReference>
<dbReference type="SUPFAM" id="SSF56436">
    <property type="entry name" value="C-type lectin-like"/>
    <property type="match status" value="2"/>
</dbReference>
<dbReference type="Pfam" id="PF00059">
    <property type="entry name" value="Lectin_C"/>
    <property type="match status" value="2"/>
</dbReference>
<dbReference type="Proteomes" id="UP000008672">
    <property type="component" value="Unassembled WGS sequence"/>
</dbReference>
<dbReference type="EMBL" id="AFYH01228367">
    <property type="status" value="NOT_ANNOTATED_CDS"/>
    <property type="molecule type" value="Genomic_DNA"/>
</dbReference>
<dbReference type="EMBL" id="AFYH01228369">
    <property type="status" value="NOT_ANNOTATED_CDS"/>
    <property type="molecule type" value="Genomic_DNA"/>
</dbReference>
<dbReference type="SMART" id="SM00034">
    <property type="entry name" value="CLECT"/>
    <property type="match status" value="2"/>
</dbReference>
<accession>M3XK90</accession>
<dbReference type="InParanoid" id="M3XK90"/>
<dbReference type="eggNOG" id="KOG4297">
    <property type="taxonomic scope" value="Eukaryota"/>
</dbReference>
<evidence type="ECO:0000313" key="2">
    <source>
        <dbReference type="Ensembl" id="ENSLACP00000023146.1"/>
    </source>
</evidence>
<dbReference type="Ensembl" id="ENSLACT00000026343.1">
    <property type="protein sequence ID" value="ENSLACP00000023146.1"/>
    <property type="gene ID" value="ENSLACG00000022483.1"/>
</dbReference>
<dbReference type="EMBL" id="AFYH01228366">
    <property type="status" value="NOT_ANNOTATED_CDS"/>
    <property type="molecule type" value="Genomic_DNA"/>
</dbReference>
<organism evidence="2 3">
    <name type="scientific">Latimeria chalumnae</name>
    <name type="common">Coelacanth</name>
    <dbReference type="NCBI Taxonomy" id="7897"/>
    <lineage>
        <taxon>Eukaryota</taxon>
        <taxon>Metazoa</taxon>
        <taxon>Chordata</taxon>
        <taxon>Craniata</taxon>
        <taxon>Vertebrata</taxon>
        <taxon>Euteleostomi</taxon>
        <taxon>Coelacanthiformes</taxon>
        <taxon>Coelacanthidae</taxon>
        <taxon>Latimeria</taxon>
    </lineage>
</organism>
<dbReference type="GeneTree" id="ENSGT01150000286973"/>
<reference evidence="2" key="3">
    <citation type="submission" date="2025-09" db="UniProtKB">
        <authorList>
            <consortium name="Ensembl"/>
        </authorList>
    </citation>
    <scope>IDENTIFICATION</scope>
</reference>
<dbReference type="Gene3D" id="3.10.100.10">
    <property type="entry name" value="Mannose-Binding Protein A, subunit A"/>
    <property type="match status" value="2"/>
</dbReference>
<dbReference type="CDD" id="cd00037">
    <property type="entry name" value="CLECT"/>
    <property type="match status" value="1"/>
</dbReference>
<dbReference type="OMA" id="MAGKWAD"/>
<reference evidence="2" key="2">
    <citation type="submission" date="2025-08" db="UniProtKB">
        <authorList>
            <consortium name="Ensembl"/>
        </authorList>
    </citation>
    <scope>IDENTIFICATION</scope>
</reference>
<name>M3XK90_LATCH</name>
<dbReference type="AlphaFoldDB" id="M3XK90"/>
<dbReference type="PANTHER" id="PTHR45784">
    <property type="entry name" value="C-TYPE LECTIN DOMAIN FAMILY 20 MEMBER A-RELATED"/>
    <property type="match status" value="1"/>
</dbReference>
<dbReference type="PROSITE" id="PS50041">
    <property type="entry name" value="C_TYPE_LECTIN_2"/>
    <property type="match status" value="2"/>
</dbReference>
<dbReference type="InterPro" id="IPR016187">
    <property type="entry name" value="CTDL_fold"/>
</dbReference>
<reference evidence="3" key="1">
    <citation type="submission" date="2011-08" db="EMBL/GenBank/DDBJ databases">
        <title>The draft genome of Latimeria chalumnae.</title>
        <authorList>
            <person name="Di Palma F."/>
            <person name="Alfoldi J."/>
            <person name="Johnson J."/>
            <person name="Berlin A."/>
            <person name="Gnerre S."/>
            <person name="Jaffe D."/>
            <person name="MacCallum I."/>
            <person name="Young S."/>
            <person name="Walker B.J."/>
            <person name="Lander E."/>
            <person name="Lindblad-Toh K."/>
        </authorList>
    </citation>
    <scope>NUCLEOTIDE SEQUENCE [LARGE SCALE GENOMIC DNA]</scope>
    <source>
        <strain evidence="3">Wild caught</strain>
    </source>
</reference>
<dbReference type="EMBL" id="AFYH01228368">
    <property type="status" value="NOT_ANNOTATED_CDS"/>
    <property type="molecule type" value="Genomic_DNA"/>
</dbReference>
<proteinExistence type="predicted"/>
<evidence type="ECO:0000259" key="1">
    <source>
        <dbReference type="PROSITE" id="PS50041"/>
    </source>
</evidence>
<dbReference type="InterPro" id="IPR001304">
    <property type="entry name" value="C-type_lectin-like"/>
</dbReference>